<comment type="similarity">
    <text evidence="2 8">Belongs to the NiCoT transporter (TC 2.A.52) family.</text>
</comment>
<evidence type="ECO:0000256" key="7">
    <source>
        <dbReference type="ARBA" id="ARBA00023136"/>
    </source>
</evidence>
<dbReference type="AlphaFoldDB" id="A0A9P5MT24"/>
<dbReference type="GO" id="GO:0005886">
    <property type="term" value="C:plasma membrane"/>
    <property type="evidence" value="ECO:0007669"/>
    <property type="project" value="UniProtKB-SubCell"/>
</dbReference>
<feature type="transmembrane region" description="Helical" evidence="8">
    <location>
        <begin position="21"/>
        <end position="49"/>
    </location>
</feature>
<keyword evidence="5 8" id="KW-0812">Transmembrane</keyword>
<gene>
    <name evidence="10" type="ORF">DFH94DRAFT_753410</name>
</gene>
<keyword evidence="6 8" id="KW-1133">Transmembrane helix</keyword>
<reference evidence="10" key="1">
    <citation type="submission" date="2019-10" db="EMBL/GenBank/DDBJ databases">
        <authorList>
            <consortium name="DOE Joint Genome Institute"/>
            <person name="Kuo A."/>
            <person name="Miyauchi S."/>
            <person name="Kiss E."/>
            <person name="Drula E."/>
            <person name="Kohler A."/>
            <person name="Sanchez-Garcia M."/>
            <person name="Andreopoulos B."/>
            <person name="Barry K.W."/>
            <person name="Bonito G."/>
            <person name="Buee M."/>
            <person name="Carver A."/>
            <person name="Chen C."/>
            <person name="Cichocki N."/>
            <person name="Clum A."/>
            <person name="Culley D."/>
            <person name="Crous P.W."/>
            <person name="Fauchery L."/>
            <person name="Girlanda M."/>
            <person name="Hayes R."/>
            <person name="Keri Z."/>
            <person name="LaButti K."/>
            <person name="Lipzen A."/>
            <person name="Lombard V."/>
            <person name="Magnuson J."/>
            <person name="Maillard F."/>
            <person name="Morin E."/>
            <person name="Murat C."/>
            <person name="Nolan M."/>
            <person name="Ohm R."/>
            <person name="Pangilinan J."/>
            <person name="Pereira M."/>
            <person name="Perotto S."/>
            <person name="Peter M."/>
            <person name="Riley R."/>
            <person name="Sitrit Y."/>
            <person name="Stielow B."/>
            <person name="Szollosi G."/>
            <person name="Zifcakova L."/>
            <person name="Stursova M."/>
            <person name="Spatafora J.W."/>
            <person name="Tedersoo L."/>
            <person name="Vaario L.-M."/>
            <person name="Yamada A."/>
            <person name="Yan M."/>
            <person name="Wang P."/>
            <person name="Xu J."/>
            <person name="Bruns T."/>
            <person name="Baldrian P."/>
            <person name="Vilgalys R."/>
            <person name="Henrissat B."/>
            <person name="Grigoriev I.V."/>
            <person name="Hibbett D."/>
            <person name="Nagy L.G."/>
            <person name="Martin F.M."/>
        </authorList>
    </citation>
    <scope>NUCLEOTIDE SEQUENCE</scope>
    <source>
        <strain evidence="10">Prilba</strain>
    </source>
</reference>
<feature type="transmembrane region" description="Helical" evidence="8">
    <location>
        <begin position="95"/>
        <end position="120"/>
    </location>
</feature>
<keyword evidence="11" id="KW-1185">Reference proteome</keyword>
<dbReference type="Proteomes" id="UP000759537">
    <property type="component" value="Unassembled WGS sequence"/>
</dbReference>
<dbReference type="PANTHER" id="PTHR31611">
    <property type="entry name" value="HIGH-AFFINITY NICKEL TRANSPORT PROTEIN NIC1"/>
    <property type="match status" value="1"/>
</dbReference>
<evidence type="ECO:0000256" key="9">
    <source>
        <dbReference type="SAM" id="MobiDB-lite"/>
    </source>
</evidence>
<feature type="transmembrane region" description="Helical" evidence="8">
    <location>
        <begin position="140"/>
        <end position="162"/>
    </location>
</feature>
<evidence type="ECO:0000256" key="4">
    <source>
        <dbReference type="ARBA" id="ARBA00022596"/>
    </source>
</evidence>
<evidence type="ECO:0000256" key="2">
    <source>
        <dbReference type="ARBA" id="ARBA00010892"/>
    </source>
</evidence>
<sequence length="426" mass="46108">MSPIDPARLQALWVSRHRRRLTLFGRSVVLIGCELLANAVCWVVAGILFGGRKDTQQVLGLALLAWTIGLRHALDADHISAIDNATRGLISLGQLPVTCGLFFSLGHSTIVIAVNVAIAISTDVADKIDGVGQVGGVVGSSVSASFLFIVGLANSIILHRVLRKRRLNKKRREQQLARGERPDELEDVLEDDGQYNNTIMMKILGPVVRFVDRPWKMYPVGVLFGFGFDTASSIALIAASALAKKGADSKGIPPGDIVILPLLFTAGMTLLDSIDSILMLYSYTGFAEHRFNLFEPARENDAPDGPDQNSAYQAAAAASVAAARIGHETETEHHPLDGVPPALGEQSDQKGPSSQKQPPAVEVQVVDADDARIRDIRREAQRELIVKRNMMSGLSILLTLMSIIVAFRCEFSSPSLTATAVDRIHR</sequence>
<keyword evidence="3 8" id="KW-0813">Transport</keyword>
<evidence type="ECO:0000313" key="11">
    <source>
        <dbReference type="Proteomes" id="UP000759537"/>
    </source>
</evidence>
<evidence type="ECO:0000256" key="3">
    <source>
        <dbReference type="ARBA" id="ARBA00022448"/>
    </source>
</evidence>
<evidence type="ECO:0000256" key="6">
    <source>
        <dbReference type="ARBA" id="ARBA00022989"/>
    </source>
</evidence>
<dbReference type="PANTHER" id="PTHR31611:SF0">
    <property type="entry name" value="HIGH-AFFINITY NICKEL TRANSPORT PROTEIN NIC1"/>
    <property type="match status" value="1"/>
</dbReference>
<evidence type="ECO:0000256" key="1">
    <source>
        <dbReference type="ARBA" id="ARBA00004127"/>
    </source>
</evidence>
<feature type="transmembrane region" description="Helical" evidence="8">
    <location>
        <begin position="259"/>
        <end position="281"/>
    </location>
</feature>
<reference evidence="10" key="2">
    <citation type="journal article" date="2020" name="Nat. Commun.">
        <title>Large-scale genome sequencing of mycorrhizal fungi provides insights into the early evolution of symbiotic traits.</title>
        <authorList>
            <person name="Miyauchi S."/>
            <person name="Kiss E."/>
            <person name="Kuo A."/>
            <person name="Drula E."/>
            <person name="Kohler A."/>
            <person name="Sanchez-Garcia M."/>
            <person name="Morin E."/>
            <person name="Andreopoulos B."/>
            <person name="Barry K.W."/>
            <person name="Bonito G."/>
            <person name="Buee M."/>
            <person name="Carver A."/>
            <person name="Chen C."/>
            <person name="Cichocki N."/>
            <person name="Clum A."/>
            <person name="Culley D."/>
            <person name="Crous P.W."/>
            <person name="Fauchery L."/>
            <person name="Girlanda M."/>
            <person name="Hayes R.D."/>
            <person name="Keri Z."/>
            <person name="LaButti K."/>
            <person name="Lipzen A."/>
            <person name="Lombard V."/>
            <person name="Magnuson J."/>
            <person name="Maillard F."/>
            <person name="Murat C."/>
            <person name="Nolan M."/>
            <person name="Ohm R.A."/>
            <person name="Pangilinan J."/>
            <person name="Pereira M.F."/>
            <person name="Perotto S."/>
            <person name="Peter M."/>
            <person name="Pfister S."/>
            <person name="Riley R."/>
            <person name="Sitrit Y."/>
            <person name="Stielow J.B."/>
            <person name="Szollosi G."/>
            <person name="Zifcakova L."/>
            <person name="Stursova M."/>
            <person name="Spatafora J.W."/>
            <person name="Tedersoo L."/>
            <person name="Vaario L.M."/>
            <person name="Yamada A."/>
            <person name="Yan M."/>
            <person name="Wang P."/>
            <person name="Xu J."/>
            <person name="Bruns T."/>
            <person name="Baldrian P."/>
            <person name="Vilgalys R."/>
            <person name="Dunand C."/>
            <person name="Henrissat B."/>
            <person name="Grigoriev I.V."/>
            <person name="Hibbett D."/>
            <person name="Nagy L.G."/>
            <person name="Martin F.M."/>
        </authorList>
    </citation>
    <scope>NUCLEOTIDE SEQUENCE</scope>
    <source>
        <strain evidence="10">Prilba</strain>
    </source>
</reference>
<comment type="subcellular location">
    <subcellularLocation>
        <location evidence="8">Cell membrane</location>
        <topology evidence="8">Multi-pass membrane protein</topology>
    </subcellularLocation>
    <subcellularLocation>
        <location evidence="1">Endomembrane system</location>
        <topology evidence="1">Multi-pass membrane protein</topology>
    </subcellularLocation>
</comment>
<keyword evidence="4" id="KW-0533">Nickel</keyword>
<proteinExistence type="inferred from homology"/>
<protein>
    <recommendedName>
        <fullName evidence="8">Nickel/cobalt efflux system</fullName>
    </recommendedName>
</protein>
<evidence type="ECO:0000313" key="10">
    <source>
        <dbReference type="EMBL" id="KAF8478059.1"/>
    </source>
</evidence>
<dbReference type="InterPro" id="IPR004688">
    <property type="entry name" value="Ni/Co_transpt"/>
</dbReference>
<feature type="transmembrane region" description="Helical" evidence="8">
    <location>
        <begin position="390"/>
        <end position="407"/>
    </location>
</feature>
<keyword evidence="7 8" id="KW-0472">Membrane</keyword>
<feature type="region of interest" description="Disordered" evidence="9">
    <location>
        <begin position="331"/>
        <end position="361"/>
    </location>
</feature>
<dbReference type="GO" id="GO:0015099">
    <property type="term" value="F:nickel cation transmembrane transporter activity"/>
    <property type="evidence" value="ECO:0007669"/>
    <property type="project" value="UniProtKB-UniRule"/>
</dbReference>
<feature type="transmembrane region" description="Helical" evidence="8">
    <location>
        <begin position="218"/>
        <end position="239"/>
    </location>
</feature>
<dbReference type="Pfam" id="PF03824">
    <property type="entry name" value="NicO"/>
    <property type="match status" value="1"/>
</dbReference>
<dbReference type="EMBL" id="WHVB01000012">
    <property type="protein sequence ID" value="KAF8478059.1"/>
    <property type="molecule type" value="Genomic_DNA"/>
</dbReference>
<organism evidence="10 11">
    <name type="scientific">Russula ochroleuca</name>
    <dbReference type="NCBI Taxonomy" id="152965"/>
    <lineage>
        <taxon>Eukaryota</taxon>
        <taxon>Fungi</taxon>
        <taxon>Dikarya</taxon>
        <taxon>Basidiomycota</taxon>
        <taxon>Agaricomycotina</taxon>
        <taxon>Agaricomycetes</taxon>
        <taxon>Russulales</taxon>
        <taxon>Russulaceae</taxon>
        <taxon>Russula</taxon>
    </lineage>
</organism>
<accession>A0A9P5MT24</accession>
<dbReference type="GO" id="GO:0012505">
    <property type="term" value="C:endomembrane system"/>
    <property type="evidence" value="ECO:0007669"/>
    <property type="project" value="UniProtKB-SubCell"/>
</dbReference>
<name>A0A9P5MT24_9AGAM</name>
<evidence type="ECO:0000256" key="8">
    <source>
        <dbReference type="RuleBase" id="RU362101"/>
    </source>
</evidence>
<comment type="caution">
    <text evidence="10">The sequence shown here is derived from an EMBL/GenBank/DDBJ whole genome shotgun (WGS) entry which is preliminary data.</text>
</comment>
<dbReference type="OrthoDB" id="5197598at2759"/>
<evidence type="ECO:0000256" key="5">
    <source>
        <dbReference type="ARBA" id="ARBA00022692"/>
    </source>
</evidence>
<dbReference type="InterPro" id="IPR011541">
    <property type="entry name" value="Ni/Co_transpt_high_affinity"/>
</dbReference>